<feature type="domain" description="GCVT N-terminal" evidence="3">
    <location>
        <begin position="449"/>
        <end position="733"/>
    </location>
</feature>
<evidence type="ECO:0000259" key="5">
    <source>
        <dbReference type="Pfam" id="PF16350"/>
    </source>
</evidence>
<dbReference type="OrthoDB" id="429143at2759"/>
<sequence>MFKLPKNVSRYGASYCRSFSDNYGILPDSARVVIAGSGVVANSVAYHLTKNGWKDILILEQNTLQSGTSQYCTGLIGLFKPEGMRRVILESVRTYIELEQQGYDVGLRQCGSIAVAQTQDRMIALKRRMSYNKPNGLNCEFVTPEQIKEIHPYLNVDDLRGGIYVPEDSVADPTALSNALIDIAKKSGVKYREQCQVQLVQIDSRDKIVGVETNSGIVKCEYFVNCAGMWSRDLGLKCKKPVRIPAYAAEHYYAITSGMELPIDKTLPCIRDYDSASYNRQFNRELLIGWFEPEARSAFIGKGKVPQNWMKNIREDLPHFDRHWDIAIQRLPSLQNQSPYVSNTPDSFTPDGRWILGESPEVENYYVAVGTNGNSIQGAGGIGKAVAEWMIEGRPTQELSPFSIQRFIDVHNNRQFLEQRVKEVVGYHYSVPYPNKEYKYGRKLRCSPLYSVLEQRRAVFGTVMAYERALYFDTTHKRGGPLPKLTFSSFFKPKFFEFLQNEYHACRDTVGVIDISSFSKIKIKSSNTEDVVSYLQRVCCNDVDIPIGTCIKTGMLNRNGGYENECIIIRLTDNSFFMVSPSSQQTRIYEWMENHLPSTSSSIKLSDQTSMYTVINVIGPKSLMLMSELSNSDVDIPPFRYKKVNVGYASDVMLMSYTHTGEPGYCLYVPSEYALHLYEEIMKLGIDYGAKDCGTMTQKFMRIERFIPLMGDELNSFVTPLEAGLENHVNFDKVNFIGKAALMKQKQDGIRKRLVMLLLEDHNIDENLWAWGREPIYRNDEFVGTVTSAGYGFTSDKIVCLGFIRNSSGGNVSDNYIMDENAKYHVDIAGRLFTATPYTTVPLFFEQQEKEHRTASSSYRPSIIFNVKKQRQ</sequence>
<comment type="similarity">
    <text evidence="1">Belongs to the GcvT family.</text>
</comment>
<organism evidence="6 7">
    <name type="scientific">Clunio marinus</name>
    <dbReference type="NCBI Taxonomy" id="568069"/>
    <lineage>
        <taxon>Eukaryota</taxon>
        <taxon>Metazoa</taxon>
        <taxon>Ecdysozoa</taxon>
        <taxon>Arthropoda</taxon>
        <taxon>Hexapoda</taxon>
        <taxon>Insecta</taxon>
        <taxon>Pterygota</taxon>
        <taxon>Neoptera</taxon>
        <taxon>Endopterygota</taxon>
        <taxon>Diptera</taxon>
        <taxon>Nematocera</taxon>
        <taxon>Chironomoidea</taxon>
        <taxon>Chironomidae</taxon>
        <taxon>Clunio</taxon>
    </lineage>
</organism>
<feature type="domain" description="FAD dependent oxidoreductase central" evidence="5">
    <location>
        <begin position="392"/>
        <end position="447"/>
    </location>
</feature>
<dbReference type="InterPro" id="IPR027266">
    <property type="entry name" value="TrmE/GcvT-like"/>
</dbReference>
<dbReference type="PANTHER" id="PTHR43757:SF15">
    <property type="entry name" value="PYRUVATE DEHYDROGENASE PHOSPHATASE REGULATORY SUBUNIT, MITOCHONDRIAL-LIKE"/>
    <property type="match status" value="1"/>
</dbReference>
<dbReference type="Gene3D" id="3.30.70.1400">
    <property type="entry name" value="Aminomethyltransferase beta-barrel domains"/>
    <property type="match status" value="1"/>
</dbReference>
<dbReference type="InterPro" id="IPR036188">
    <property type="entry name" value="FAD/NAD-bd_sf"/>
</dbReference>
<dbReference type="InterPro" id="IPR006076">
    <property type="entry name" value="FAD-dep_OxRdtase"/>
</dbReference>
<reference evidence="6 7" key="1">
    <citation type="submission" date="2015-04" db="EMBL/GenBank/DDBJ databases">
        <authorList>
            <person name="Syromyatnikov M.Y."/>
            <person name="Popov V.N."/>
        </authorList>
    </citation>
    <scope>NUCLEOTIDE SEQUENCE [LARGE SCALE GENOMIC DNA]</scope>
</reference>
<dbReference type="SUPFAM" id="SSF101790">
    <property type="entry name" value="Aminomethyltransferase beta-barrel domain"/>
    <property type="match status" value="1"/>
</dbReference>
<protein>
    <submittedName>
        <fullName evidence="6">CLUMA_CG020280, isoform A</fullName>
    </submittedName>
</protein>
<name>A0A1J1J4G7_9DIPT</name>
<accession>A0A1J1J4G7</accession>
<dbReference type="InterPro" id="IPR006222">
    <property type="entry name" value="GCVT_N"/>
</dbReference>
<evidence type="ECO:0000259" key="2">
    <source>
        <dbReference type="Pfam" id="PF01266"/>
    </source>
</evidence>
<dbReference type="Pfam" id="PF08669">
    <property type="entry name" value="GCV_T_C"/>
    <property type="match status" value="1"/>
</dbReference>
<evidence type="ECO:0000259" key="3">
    <source>
        <dbReference type="Pfam" id="PF01571"/>
    </source>
</evidence>
<dbReference type="InterPro" id="IPR032503">
    <property type="entry name" value="FAO_M"/>
</dbReference>
<dbReference type="InterPro" id="IPR013977">
    <property type="entry name" value="GcvT_C"/>
</dbReference>
<proteinExistence type="inferred from homology"/>
<feature type="domain" description="FAD dependent oxidoreductase" evidence="2">
    <location>
        <begin position="31"/>
        <end position="389"/>
    </location>
</feature>
<evidence type="ECO:0000313" key="6">
    <source>
        <dbReference type="EMBL" id="CRL07301.1"/>
    </source>
</evidence>
<dbReference type="SUPFAM" id="SSF51905">
    <property type="entry name" value="FAD/NAD(P)-binding domain"/>
    <property type="match status" value="1"/>
</dbReference>
<dbReference type="EMBL" id="CVRI01000070">
    <property type="protein sequence ID" value="CRL07301.1"/>
    <property type="molecule type" value="Genomic_DNA"/>
</dbReference>
<dbReference type="Gene3D" id="3.50.50.60">
    <property type="entry name" value="FAD/NAD(P)-binding domain"/>
    <property type="match status" value="1"/>
</dbReference>
<dbReference type="Proteomes" id="UP000183832">
    <property type="component" value="Unassembled WGS sequence"/>
</dbReference>
<dbReference type="Pfam" id="PF01266">
    <property type="entry name" value="DAO"/>
    <property type="match status" value="1"/>
</dbReference>
<dbReference type="InterPro" id="IPR028896">
    <property type="entry name" value="GcvT/YgfZ/DmdA"/>
</dbReference>
<evidence type="ECO:0000256" key="1">
    <source>
        <dbReference type="ARBA" id="ARBA00008609"/>
    </source>
</evidence>
<dbReference type="Pfam" id="PF16350">
    <property type="entry name" value="FAO_M"/>
    <property type="match status" value="1"/>
</dbReference>
<gene>
    <name evidence="6" type="ORF">CLUMA_CG020280</name>
</gene>
<dbReference type="SUPFAM" id="SSF103025">
    <property type="entry name" value="Folate-binding domain"/>
    <property type="match status" value="1"/>
</dbReference>
<dbReference type="InterPro" id="IPR029043">
    <property type="entry name" value="GcvT/YgfZ_C"/>
</dbReference>
<dbReference type="PANTHER" id="PTHR43757">
    <property type="entry name" value="AMINOMETHYLTRANSFERASE"/>
    <property type="match status" value="1"/>
</dbReference>
<evidence type="ECO:0000259" key="4">
    <source>
        <dbReference type="Pfam" id="PF08669"/>
    </source>
</evidence>
<dbReference type="GO" id="GO:0005739">
    <property type="term" value="C:mitochondrion"/>
    <property type="evidence" value="ECO:0007669"/>
    <property type="project" value="TreeGrafter"/>
</dbReference>
<dbReference type="Gene3D" id="3.30.1360.120">
    <property type="entry name" value="Probable tRNA modification gtpase trme, domain 1"/>
    <property type="match status" value="1"/>
</dbReference>
<dbReference type="SUPFAM" id="SSF54373">
    <property type="entry name" value="FAD-linked reductases, C-terminal domain"/>
    <property type="match status" value="1"/>
</dbReference>
<dbReference type="Pfam" id="PF01571">
    <property type="entry name" value="GCV_T"/>
    <property type="match status" value="1"/>
</dbReference>
<keyword evidence="7" id="KW-1185">Reference proteome</keyword>
<dbReference type="FunFam" id="3.30.70.1400:FF:000003">
    <property type="entry name" value="Pyruvate dehydrogenase phosphatase regulatory subunit"/>
    <property type="match status" value="1"/>
</dbReference>
<dbReference type="Gene3D" id="2.40.30.110">
    <property type="entry name" value="Aminomethyltransferase beta-barrel domains"/>
    <property type="match status" value="1"/>
</dbReference>
<dbReference type="AlphaFoldDB" id="A0A1J1J4G7"/>
<feature type="domain" description="Aminomethyltransferase C-terminal" evidence="4">
    <location>
        <begin position="752"/>
        <end position="839"/>
    </location>
</feature>
<evidence type="ECO:0000313" key="7">
    <source>
        <dbReference type="Proteomes" id="UP000183832"/>
    </source>
</evidence>
<dbReference type="STRING" id="568069.A0A1J1J4G7"/>
<dbReference type="Gene3D" id="3.30.9.10">
    <property type="entry name" value="D-Amino Acid Oxidase, subunit A, domain 2"/>
    <property type="match status" value="1"/>
</dbReference>